<evidence type="ECO:0000313" key="10">
    <source>
        <dbReference type="Proteomes" id="UP000309872"/>
    </source>
</evidence>
<dbReference type="FunFam" id="2.70.70.10:FF:000006">
    <property type="entry name" value="M23 family peptidase"/>
    <property type="match status" value="1"/>
</dbReference>
<keyword evidence="4" id="KW-0378">Hydrolase</keyword>
<accession>A0A4U0H8N1</accession>
<evidence type="ECO:0000256" key="4">
    <source>
        <dbReference type="ARBA" id="ARBA00022801"/>
    </source>
</evidence>
<evidence type="ECO:0000259" key="8">
    <source>
        <dbReference type="Pfam" id="PF01551"/>
    </source>
</evidence>
<keyword evidence="2" id="KW-0645">Protease</keyword>
<dbReference type="InterPro" id="IPR011055">
    <property type="entry name" value="Dup_hybrid_motif"/>
</dbReference>
<evidence type="ECO:0000256" key="7">
    <source>
        <dbReference type="SAM" id="Phobius"/>
    </source>
</evidence>
<dbReference type="Pfam" id="PF01551">
    <property type="entry name" value="Peptidase_M23"/>
    <property type="match status" value="1"/>
</dbReference>
<keyword evidence="5" id="KW-0862">Zinc</keyword>
<name>A0A4U0H8N1_9SPHI</name>
<keyword evidence="7" id="KW-1133">Transmembrane helix</keyword>
<comment type="cofactor">
    <cofactor evidence="1">
        <name>Zn(2+)</name>
        <dbReference type="ChEBI" id="CHEBI:29105"/>
    </cofactor>
</comment>
<evidence type="ECO:0000313" key="9">
    <source>
        <dbReference type="EMBL" id="TJY68225.1"/>
    </source>
</evidence>
<keyword evidence="7" id="KW-0472">Membrane</keyword>
<proteinExistence type="predicted"/>
<sequence>MLKNKSSVRIISADGTSDKNLLVPTVLLKHWKKICISTLSFIFILCGSIIYFATSKKEHDITSKYEATLDEVRAMNRQLSWDQSESERDIHQVRQSFNKIDSTIERINAKMKKRGLKTIALQNAGGPIEADEENIELLSEFYAGALKDLDRKLSGIPIGIPHPGKITSRFGYRRNPFTNRGREMHSGIDLKGRTGDPVKVTASGKVVFAGYEGAYGYVVKVNHPNGFETRYAHLSKTNVRKGQNIEVGKVIGLLGNTGRSTGSHLHYEILHHDKKVNPEKYFNF</sequence>
<feature type="transmembrane region" description="Helical" evidence="7">
    <location>
        <begin position="34"/>
        <end position="53"/>
    </location>
</feature>
<dbReference type="GO" id="GO:0006508">
    <property type="term" value="P:proteolysis"/>
    <property type="evidence" value="ECO:0007669"/>
    <property type="project" value="UniProtKB-KW"/>
</dbReference>
<dbReference type="GO" id="GO:0046872">
    <property type="term" value="F:metal ion binding"/>
    <property type="evidence" value="ECO:0007669"/>
    <property type="project" value="UniProtKB-KW"/>
</dbReference>
<dbReference type="PANTHER" id="PTHR21666">
    <property type="entry name" value="PEPTIDASE-RELATED"/>
    <property type="match status" value="1"/>
</dbReference>
<gene>
    <name evidence="9" type="ORF">FAZ19_02930</name>
</gene>
<organism evidence="9 10">
    <name type="scientific">Sphingobacterium alkalisoli</name>
    <dbReference type="NCBI Taxonomy" id="1874115"/>
    <lineage>
        <taxon>Bacteria</taxon>
        <taxon>Pseudomonadati</taxon>
        <taxon>Bacteroidota</taxon>
        <taxon>Sphingobacteriia</taxon>
        <taxon>Sphingobacteriales</taxon>
        <taxon>Sphingobacteriaceae</taxon>
        <taxon>Sphingobacterium</taxon>
    </lineage>
</organism>
<feature type="domain" description="M23ase beta-sheet core" evidence="8">
    <location>
        <begin position="184"/>
        <end position="278"/>
    </location>
</feature>
<protein>
    <submittedName>
        <fullName evidence="9">M23 family peptidase</fullName>
    </submittedName>
</protein>
<dbReference type="AlphaFoldDB" id="A0A4U0H8N1"/>
<dbReference type="PANTHER" id="PTHR21666:SF288">
    <property type="entry name" value="CELL DIVISION PROTEIN YTFB"/>
    <property type="match status" value="1"/>
</dbReference>
<dbReference type="OrthoDB" id="9810477at2"/>
<dbReference type="RefSeq" id="WP_136819095.1">
    <property type="nucleotide sequence ID" value="NZ_BMJX01000001.1"/>
</dbReference>
<keyword evidence="6" id="KW-0482">Metalloprotease</keyword>
<evidence type="ECO:0000256" key="3">
    <source>
        <dbReference type="ARBA" id="ARBA00022723"/>
    </source>
</evidence>
<dbReference type="SUPFAM" id="SSF51261">
    <property type="entry name" value="Duplicated hybrid motif"/>
    <property type="match status" value="1"/>
</dbReference>
<dbReference type="InterPro" id="IPR050570">
    <property type="entry name" value="Cell_wall_metabolism_enzyme"/>
</dbReference>
<dbReference type="GO" id="GO:0004222">
    <property type="term" value="F:metalloendopeptidase activity"/>
    <property type="evidence" value="ECO:0007669"/>
    <property type="project" value="TreeGrafter"/>
</dbReference>
<dbReference type="EMBL" id="SUKA01000001">
    <property type="protein sequence ID" value="TJY68225.1"/>
    <property type="molecule type" value="Genomic_DNA"/>
</dbReference>
<evidence type="ECO:0000256" key="6">
    <source>
        <dbReference type="ARBA" id="ARBA00023049"/>
    </source>
</evidence>
<evidence type="ECO:0000256" key="5">
    <source>
        <dbReference type="ARBA" id="ARBA00022833"/>
    </source>
</evidence>
<keyword evidence="7" id="KW-0812">Transmembrane</keyword>
<keyword evidence="10" id="KW-1185">Reference proteome</keyword>
<reference evidence="9 10" key="1">
    <citation type="submission" date="2019-04" db="EMBL/GenBank/DDBJ databases">
        <title>Sphingobacterium olei sp. nov., isolated from oil-contaminated soil.</title>
        <authorList>
            <person name="Liu B."/>
        </authorList>
    </citation>
    <scope>NUCLEOTIDE SEQUENCE [LARGE SCALE GENOMIC DNA]</scope>
    <source>
        <strain evidence="9 10">Y3L14</strain>
    </source>
</reference>
<evidence type="ECO:0000256" key="2">
    <source>
        <dbReference type="ARBA" id="ARBA00022670"/>
    </source>
</evidence>
<dbReference type="Proteomes" id="UP000309872">
    <property type="component" value="Unassembled WGS sequence"/>
</dbReference>
<dbReference type="CDD" id="cd12797">
    <property type="entry name" value="M23_peptidase"/>
    <property type="match status" value="1"/>
</dbReference>
<dbReference type="Gene3D" id="2.70.70.10">
    <property type="entry name" value="Glucose Permease (Domain IIA)"/>
    <property type="match status" value="1"/>
</dbReference>
<evidence type="ECO:0000256" key="1">
    <source>
        <dbReference type="ARBA" id="ARBA00001947"/>
    </source>
</evidence>
<keyword evidence="3" id="KW-0479">Metal-binding</keyword>
<comment type="caution">
    <text evidence="9">The sequence shown here is derived from an EMBL/GenBank/DDBJ whole genome shotgun (WGS) entry which is preliminary data.</text>
</comment>
<dbReference type="InterPro" id="IPR016047">
    <property type="entry name" value="M23ase_b-sheet_dom"/>
</dbReference>